<dbReference type="OrthoDB" id="10258312at2759"/>
<dbReference type="RefSeq" id="XP_027271255.2">
    <property type="nucleotide sequence ID" value="XM_027415454.2"/>
</dbReference>
<feature type="region of interest" description="Disordered" evidence="2">
    <location>
        <begin position="464"/>
        <end position="535"/>
    </location>
</feature>
<reference evidence="5" key="1">
    <citation type="journal article" date="2018" name="Biotechnol. Bioeng.">
        <title>A reference genome of the Chinese hamster based on a hybrid assembly strategy.</title>
        <authorList>
            <person name="Rupp O."/>
            <person name="MacDonald M.L."/>
            <person name="Li S."/>
            <person name="Dhiman H."/>
            <person name="Polson S."/>
            <person name="Griep S."/>
            <person name="Heffner K."/>
            <person name="Hernandez I."/>
            <person name="Brinkrolf K."/>
            <person name="Jadhav V."/>
            <person name="Samoudi M."/>
            <person name="Hao H."/>
            <person name="Kingham B."/>
            <person name="Goesmann A."/>
            <person name="Betenbaugh M.J."/>
            <person name="Lewis N.E."/>
            <person name="Borth N."/>
            <person name="Lee K.H."/>
        </authorList>
    </citation>
    <scope>NUCLEOTIDE SEQUENCE [LARGE SCALE GENOMIC DNA]</scope>
    <source>
        <strain evidence="5">17A/GY</strain>
    </source>
</reference>
<feature type="coiled-coil region" evidence="1">
    <location>
        <begin position="429"/>
        <end position="456"/>
    </location>
</feature>
<feature type="region of interest" description="Disordered" evidence="2">
    <location>
        <begin position="173"/>
        <end position="196"/>
    </location>
</feature>
<dbReference type="InterPro" id="IPR038929">
    <property type="entry name" value="CCDC13"/>
</dbReference>
<keyword evidence="5" id="KW-1185">Reference proteome</keyword>
<dbReference type="PANTHER" id="PTHR31935">
    <property type="entry name" value="COILED-COIL DOMAIN-CONTAINING PROTEIN 13"/>
    <property type="match status" value="1"/>
</dbReference>
<feature type="compositionally biased region" description="Low complexity" evidence="2">
    <location>
        <begin position="292"/>
        <end position="301"/>
    </location>
</feature>
<reference evidence="5" key="2">
    <citation type="journal article" date="2020" name="Biotechnol. Bioeng.">
        <title>Chromosome-scale scaffolds for the Chinese hamster reference genome assembly to facilitate the study of the CHO epigenome.</title>
        <authorList>
            <person name="Hilliard W."/>
            <person name="MacDonald M."/>
            <person name="Lee K.H."/>
        </authorList>
    </citation>
    <scope>NUCLEOTIDE SEQUENCE [LARGE SCALE GENOMIC DNA]</scope>
    <source>
        <strain evidence="5">17A/GY</strain>
    </source>
</reference>
<dbReference type="KEGG" id="cge:100766977"/>
<dbReference type="OMA" id="VNINTMN"/>
<dbReference type="Proteomes" id="UP001108280">
    <property type="component" value="Chromosome 4"/>
</dbReference>
<reference evidence="3" key="4">
    <citation type="submission" date="2025-05" db="UniProtKB">
        <authorList>
            <consortium name="Ensembl"/>
        </authorList>
    </citation>
    <scope>IDENTIFICATION</scope>
</reference>
<dbReference type="PANTHER" id="PTHR31935:SF1">
    <property type="entry name" value="COILED-COIL DOMAIN-CONTAINING PROTEIN 13"/>
    <property type="match status" value="1"/>
</dbReference>
<dbReference type="GO" id="GO:0006974">
    <property type="term" value="P:DNA damage response"/>
    <property type="evidence" value="ECO:0007669"/>
    <property type="project" value="Ensembl"/>
</dbReference>
<protein>
    <submittedName>
        <fullName evidence="3">Coiled-coil domain containing 13</fullName>
    </submittedName>
    <submittedName>
        <fullName evidence="6">Coiled-coil domain-containing protein 13</fullName>
    </submittedName>
</protein>
<dbReference type="Proteomes" id="UP000694386">
    <property type="component" value="Unplaced"/>
</dbReference>
<feature type="compositionally biased region" description="Polar residues" evidence="2">
    <location>
        <begin position="183"/>
        <end position="196"/>
    </location>
</feature>
<feature type="coiled-coil region" evidence="1">
    <location>
        <begin position="65"/>
        <end position="99"/>
    </location>
</feature>
<dbReference type="AlphaFoldDB" id="A0A8C2N148"/>
<dbReference type="CTD" id="152206"/>
<name>A0A8C2N148_CRIGR</name>
<accession>A0A8C2N148</accession>
<feature type="compositionally biased region" description="Low complexity" evidence="2">
    <location>
        <begin position="495"/>
        <end position="505"/>
    </location>
</feature>
<dbReference type="GO" id="GO:0034451">
    <property type="term" value="C:centriolar satellite"/>
    <property type="evidence" value="ECO:0007669"/>
    <property type="project" value="Ensembl"/>
</dbReference>
<evidence type="ECO:0000313" key="4">
    <source>
        <dbReference type="Proteomes" id="UP000694386"/>
    </source>
</evidence>
<sequence length="709" mass="80271">MAAEESSADTLRLQFKAMQELQHRRLQKHMEKKKEKELSCKGKADQEELAEIPDNLSLLDTEEQNLKTIFEKRVLEDEIQQLRNELRETVDENGRLYKLLKERDFEIKHLKKKIEEDRFAFTGTTGMAGDLVATKIIELSKKNRGLMAESESAKVRVKQLTNRIQELEHELQMAPAKPPAKGTTDTGAKPSRTQTGDRALLETPEVKALQDRLAATNLKMSDLRNQIQSAKQELRMAQKVLASEVGEDVNVQQLLTSPGTWRGRAQQILVLQSKVRELEKQLGQRQNKTTDSSSSEIAVSSDPRKLTAQEKNLLRIRSLERDKLESWEKLAGERDTLQTELEELRRKFEGMRSRNKVLSSEVKTLRSQMLTLVEKGRHDDELIDALMDQLKQLQDILGSLSVQEESRRTSQHRLDQKVNSEAQQSSSLVAQLRAMVAEREAKVRQLELEIGQLSVQYLHNKGAGEGASPIHARFPEDQTPVTNSPASSGDHVRRLGSSRSVSSLGHTLVESSLTRPSLPSPHGTSPRFLDSPEQKGWQAQAAEMKALWQAAEVERDRLNEFVTVLQKRVEESSSKLLDAEQRLQEERQRAVLLEQHLEKMRLEPSRPPASQKAARNKSGPPTPSTKHNPTGSAKKDSSSSQLSDVPMESQIEELTTRLTIQMEENRVLRDALGSALRGKEEDFRMYHQTLGQVKGVFLQALRQQKANKL</sequence>
<reference evidence="6" key="3">
    <citation type="submission" date="2025-04" db="UniProtKB">
        <authorList>
            <consortium name="RefSeq"/>
        </authorList>
    </citation>
    <scope>IDENTIFICATION</scope>
    <source>
        <strain evidence="6">17A/GY</strain>
        <tissue evidence="6">Liver</tissue>
    </source>
</reference>
<dbReference type="GeneID" id="100766977"/>
<evidence type="ECO:0000313" key="3">
    <source>
        <dbReference type="Ensembl" id="ENSCGRP00001025634.1"/>
    </source>
</evidence>
<dbReference type="GO" id="GO:1905515">
    <property type="term" value="P:non-motile cilium assembly"/>
    <property type="evidence" value="ECO:0007669"/>
    <property type="project" value="Ensembl"/>
</dbReference>
<dbReference type="Ensembl" id="ENSCGRT00001029880.1">
    <property type="protein sequence ID" value="ENSCGRP00001025634.1"/>
    <property type="gene ID" value="ENSCGRG00001023167.1"/>
</dbReference>
<dbReference type="GO" id="GO:0031122">
    <property type="term" value="P:cytoplasmic microtubule organization"/>
    <property type="evidence" value="ECO:0007669"/>
    <property type="project" value="Ensembl"/>
</dbReference>
<feature type="coiled-coil region" evidence="1">
    <location>
        <begin position="327"/>
        <end position="403"/>
    </location>
</feature>
<evidence type="ECO:0000256" key="2">
    <source>
        <dbReference type="SAM" id="MobiDB-lite"/>
    </source>
</evidence>
<dbReference type="RefSeq" id="XP_003500723.3">
    <property type="nucleotide sequence ID" value="XM_003500675.5"/>
</dbReference>
<feature type="region of interest" description="Disordered" evidence="2">
    <location>
        <begin position="281"/>
        <end position="304"/>
    </location>
</feature>
<feature type="region of interest" description="Disordered" evidence="2">
    <location>
        <begin position="597"/>
        <end position="647"/>
    </location>
</feature>
<proteinExistence type="predicted"/>
<keyword evidence="1" id="KW-0175">Coiled coil</keyword>
<evidence type="ECO:0000256" key="1">
    <source>
        <dbReference type="SAM" id="Coils"/>
    </source>
</evidence>
<feature type="coiled-coil region" evidence="1">
    <location>
        <begin position="206"/>
        <end position="240"/>
    </location>
</feature>
<evidence type="ECO:0000313" key="6">
    <source>
        <dbReference type="RefSeq" id="XP_027271255.2"/>
    </source>
</evidence>
<organism evidence="3 4">
    <name type="scientific">Cricetulus griseus</name>
    <name type="common">Chinese hamster</name>
    <name type="synonym">Cricetulus barabensis griseus</name>
    <dbReference type="NCBI Taxonomy" id="10029"/>
    <lineage>
        <taxon>Eukaryota</taxon>
        <taxon>Metazoa</taxon>
        <taxon>Chordata</taxon>
        <taxon>Craniata</taxon>
        <taxon>Vertebrata</taxon>
        <taxon>Euteleostomi</taxon>
        <taxon>Mammalia</taxon>
        <taxon>Eutheria</taxon>
        <taxon>Euarchontoglires</taxon>
        <taxon>Glires</taxon>
        <taxon>Rodentia</taxon>
        <taxon>Myomorpha</taxon>
        <taxon>Muroidea</taxon>
        <taxon>Cricetidae</taxon>
        <taxon>Cricetinae</taxon>
        <taxon>Cricetulus</taxon>
    </lineage>
</organism>
<gene>
    <name evidence="3 6" type="primary">Ccdc13</name>
</gene>
<evidence type="ECO:0000313" key="5">
    <source>
        <dbReference type="Proteomes" id="UP001108280"/>
    </source>
</evidence>